<feature type="region of interest" description="Disordered" evidence="1">
    <location>
        <begin position="160"/>
        <end position="189"/>
    </location>
</feature>
<dbReference type="OrthoDB" id="5458703at2"/>
<evidence type="ECO:0000313" key="2">
    <source>
        <dbReference type="EMBL" id="EIG53399.1"/>
    </source>
</evidence>
<organism evidence="2">
    <name type="scientific">Desulfovibrio sp. U5L</name>
    <dbReference type="NCBI Taxonomy" id="596152"/>
    <lineage>
        <taxon>Bacteria</taxon>
        <taxon>Pseudomonadati</taxon>
        <taxon>Thermodesulfobacteriota</taxon>
        <taxon>Desulfovibrionia</taxon>
        <taxon>Desulfovibrionales</taxon>
        <taxon>Desulfovibrionaceae</taxon>
        <taxon>Desulfovibrio</taxon>
    </lineage>
</organism>
<name>I2Q0U3_9BACT</name>
<proteinExistence type="predicted"/>
<feature type="compositionally biased region" description="Low complexity" evidence="1">
    <location>
        <begin position="162"/>
        <end position="176"/>
    </location>
</feature>
<gene>
    <name evidence="2" type="ORF">DesU5LDRAFT_1719</name>
</gene>
<accession>I2Q0U3</accession>
<dbReference type="eggNOG" id="ENOG5032B1E">
    <property type="taxonomic scope" value="Bacteria"/>
</dbReference>
<protein>
    <submittedName>
        <fullName evidence="2">Uncharacterized protein</fullName>
    </submittedName>
</protein>
<dbReference type="STRING" id="596152.DesU5LDRAFT_1719"/>
<evidence type="ECO:0000256" key="1">
    <source>
        <dbReference type="SAM" id="MobiDB-lite"/>
    </source>
</evidence>
<sequence>MATKSRLGRDPLNGTASPAAGKKPSHPASPRKAAKISTDENPNPGAPAPAAEPTPETMSQPPEAPGMEAGPVTSETSAVQPIPLSSPIPEGQAVPSTFESEAYTPVTAQEPDETPASAVPPIPASVPVPEGQAAPTAFETEAYAPVDIASLDILPAAKRPADGAAGPATPAGVPPEAVSPDVAKDAGAQATPPAEVFLRGVLESLAPEGRLRFSVTAGPGTDGLPVEKLFYFSHALQLLIAPLEWPASSWRHNPEGTGPLACLAVHLTSVAPDRHSLRVYDNGHFFSQYLSELHLEMEVLRPLVLFVVKRHGSIALKQGQAVEFEIIG</sequence>
<reference evidence="2" key="1">
    <citation type="submission" date="2011-11" db="EMBL/GenBank/DDBJ databases">
        <title>Improved High-Quality Draft sequence of Desulfovibrio sp. U5L.</title>
        <authorList>
            <consortium name="US DOE Joint Genome Institute"/>
            <person name="Lucas S."/>
            <person name="Han J."/>
            <person name="Lapidus A."/>
            <person name="Cheng J.-F."/>
            <person name="Goodwin L."/>
            <person name="Pitluck S."/>
            <person name="Peters L."/>
            <person name="Ovchinnikova G."/>
            <person name="Held B."/>
            <person name="Detter J.C."/>
            <person name="Han C."/>
            <person name="Tapia R."/>
            <person name="Land M."/>
            <person name="Hauser L."/>
            <person name="Kyrpides N."/>
            <person name="Ivanova N."/>
            <person name="Pagani I."/>
            <person name="Gabster J."/>
            <person name="Walker C."/>
            <person name="Stolyar S."/>
            <person name="Stahl D."/>
            <person name="Arkin A."/>
            <person name="Dehal P."/>
            <person name="Hazen T."/>
            <person name="Woyke T."/>
        </authorList>
    </citation>
    <scope>NUCLEOTIDE SEQUENCE [LARGE SCALE GENOMIC DNA]</scope>
    <source>
        <strain evidence="2">U5L</strain>
    </source>
</reference>
<dbReference type="AlphaFoldDB" id="I2Q0U3"/>
<feature type="region of interest" description="Disordered" evidence="1">
    <location>
        <begin position="1"/>
        <end position="130"/>
    </location>
</feature>
<dbReference type="EMBL" id="JH600068">
    <property type="protein sequence ID" value="EIG53399.1"/>
    <property type="molecule type" value="Genomic_DNA"/>
</dbReference>
<dbReference type="HOGENOM" id="CLU_846585_0_0_7"/>